<dbReference type="GO" id="GO:0003887">
    <property type="term" value="F:DNA-directed DNA polymerase activity"/>
    <property type="evidence" value="ECO:0007669"/>
    <property type="project" value="UniProtKB-KW"/>
</dbReference>
<reference evidence="10" key="1">
    <citation type="submission" date="2021-02" db="EMBL/GenBank/DDBJ databases">
        <authorList>
            <person name="Nowell W R."/>
        </authorList>
    </citation>
    <scope>NUCLEOTIDE SEQUENCE</scope>
</reference>
<evidence type="ECO:0000259" key="9">
    <source>
        <dbReference type="Pfam" id="PF03175"/>
    </source>
</evidence>
<dbReference type="InterPro" id="IPR004868">
    <property type="entry name" value="DNA-dir_DNA_pol_B_mt/vir"/>
</dbReference>
<feature type="domain" description="DNA-directed DNA polymerase family B mitochondria/virus" evidence="9">
    <location>
        <begin position="33"/>
        <end position="131"/>
    </location>
</feature>
<dbReference type="EC" id="2.7.7.7" evidence="2"/>
<dbReference type="EMBL" id="CAJNRF010009574">
    <property type="protein sequence ID" value="CAF2111561.1"/>
    <property type="molecule type" value="Genomic_DNA"/>
</dbReference>
<dbReference type="GO" id="GO:0000166">
    <property type="term" value="F:nucleotide binding"/>
    <property type="evidence" value="ECO:0007669"/>
    <property type="project" value="InterPro"/>
</dbReference>
<keyword evidence="4" id="KW-0548">Nucleotidyltransferase</keyword>
<comment type="caution">
    <text evidence="10">The sequence shown here is derived from an EMBL/GenBank/DDBJ whole genome shotgun (WGS) entry which is preliminary data.</text>
</comment>
<sequence>MTFFPDSKQPHNLIQRFILYAMAQQKDSTPIYITGHNASKFDTSFIFKELLLEGLTLITEAPIRRGSSIMSLKLGSIMFRDSYLFSPVKLRKFPELFNLSTDIRKGMFPYTFIKSEADIDYKGNFPSEDYFELGGLSNKEID</sequence>
<dbReference type="GO" id="GO:0006260">
    <property type="term" value="P:DNA replication"/>
    <property type="evidence" value="ECO:0007669"/>
    <property type="project" value="UniProtKB-KW"/>
</dbReference>
<protein>
    <recommendedName>
        <fullName evidence="2">DNA-directed DNA polymerase</fullName>
        <ecNumber evidence="2">2.7.7.7</ecNumber>
    </recommendedName>
</protein>
<dbReference type="SUPFAM" id="SSF53098">
    <property type="entry name" value="Ribonuclease H-like"/>
    <property type="match status" value="1"/>
</dbReference>
<evidence type="ECO:0000256" key="2">
    <source>
        <dbReference type="ARBA" id="ARBA00012417"/>
    </source>
</evidence>
<dbReference type="Gene3D" id="3.30.420.10">
    <property type="entry name" value="Ribonuclease H-like superfamily/Ribonuclease H"/>
    <property type="match status" value="1"/>
</dbReference>
<keyword evidence="3" id="KW-0808">Transferase</keyword>
<dbReference type="Pfam" id="PF03175">
    <property type="entry name" value="DNA_pol_B_2"/>
    <property type="match status" value="1"/>
</dbReference>
<dbReference type="Proteomes" id="UP000663856">
    <property type="component" value="Unassembled WGS sequence"/>
</dbReference>
<name>A0A816UT78_9BILA</name>
<evidence type="ECO:0000256" key="8">
    <source>
        <dbReference type="ARBA" id="ARBA00049244"/>
    </source>
</evidence>
<organism evidence="10 11">
    <name type="scientific">Rotaria magnacalcarata</name>
    <dbReference type="NCBI Taxonomy" id="392030"/>
    <lineage>
        <taxon>Eukaryota</taxon>
        <taxon>Metazoa</taxon>
        <taxon>Spiralia</taxon>
        <taxon>Gnathifera</taxon>
        <taxon>Rotifera</taxon>
        <taxon>Eurotatoria</taxon>
        <taxon>Bdelloidea</taxon>
        <taxon>Philodinida</taxon>
        <taxon>Philodinidae</taxon>
        <taxon>Rotaria</taxon>
    </lineage>
</organism>
<evidence type="ECO:0000256" key="1">
    <source>
        <dbReference type="ARBA" id="ARBA00005755"/>
    </source>
</evidence>
<dbReference type="AlphaFoldDB" id="A0A816UT78"/>
<proteinExistence type="inferred from homology"/>
<comment type="catalytic activity">
    <reaction evidence="8">
        <text>DNA(n) + a 2'-deoxyribonucleoside 5'-triphosphate = DNA(n+1) + diphosphate</text>
        <dbReference type="Rhea" id="RHEA:22508"/>
        <dbReference type="Rhea" id="RHEA-COMP:17339"/>
        <dbReference type="Rhea" id="RHEA-COMP:17340"/>
        <dbReference type="ChEBI" id="CHEBI:33019"/>
        <dbReference type="ChEBI" id="CHEBI:61560"/>
        <dbReference type="ChEBI" id="CHEBI:173112"/>
        <dbReference type="EC" id="2.7.7.7"/>
    </reaction>
</comment>
<evidence type="ECO:0000256" key="6">
    <source>
        <dbReference type="ARBA" id="ARBA00022932"/>
    </source>
</evidence>
<dbReference type="InterPro" id="IPR036397">
    <property type="entry name" value="RNaseH_sf"/>
</dbReference>
<dbReference type="InterPro" id="IPR012337">
    <property type="entry name" value="RNaseH-like_sf"/>
</dbReference>
<feature type="non-terminal residue" evidence="10">
    <location>
        <position position="142"/>
    </location>
</feature>
<evidence type="ECO:0000256" key="5">
    <source>
        <dbReference type="ARBA" id="ARBA00022705"/>
    </source>
</evidence>
<evidence type="ECO:0000313" key="10">
    <source>
        <dbReference type="EMBL" id="CAF2111561.1"/>
    </source>
</evidence>
<gene>
    <name evidence="10" type="ORF">WKI299_LOCUS22358</name>
</gene>
<dbReference type="GO" id="GO:0003677">
    <property type="term" value="F:DNA binding"/>
    <property type="evidence" value="ECO:0007669"/>
    <property type="project" value="UniProtKB-KW"/>
</dbReference>
<feature type="non-terminal residue" evidence="10">
    <location>
        <position position="1"/>
    </location>
</feature>
<evidence type="ECO:0000256" key="7">
    <source>
        <dbReference type="ARBA" id="ARBA00023125"/>
    </source>
</evidence>
<accession>A0A816UT78</accession>
<evidence type="ECO:0000256" key="4">
    <source>
        <dbReference type="ARBA" id="ARBA00022695"/>
    </source>
</evidence>
<evidence type="ECO:0000256" key="3">
    <source>
        <dbReference type="ARBA" id="ARBA00022679"/>
    </source>
</evidence>
<comment type="similarity">
    <text evidence="1">Belongs to the DNA polymerase type-B family.</text>
</comment>
<evidence type="ECO:0000313" key="11">
    <source>
        <dbReference type="Proteomes" id="UP000663856"/>
    </source>
</evidence>
<keyword evidence="5" id="KW-0235">DNA replication</keyword>
<keyword evidence="6" id="KW-0239">DNA-directed DNA polymerase</keyword>
<keyword evidence="7" id="KW-0238">DNA-binding</keyword>